<dbReference type="PANTHER" id="PTHR13767:SF2">
    <property type="entry name" value="PSEUDOURIDYLATE SYNTHASE TRUB1"/>
    <property type="match status" value="1"/>
</dbReference>
<evidence type="ECO:0000256" key="5">
    <source>
        <dbReference type="HAMAP-Rule" id="MF_01080"/>
    </source>
</evidence>
<sequence length="300" mass="32897">MKKAQYRSIKLDLHGVILLDKPTGMSSNKALQQVKGQFHARKAGHTGSLDPLATGLLPICFGQATKVAEYFLNSHKKYSTVIRLGQTTDTLDADGELLETRSVDFSDQQLDDALEQFRGPIQQVPPMFSALKKNGQPLYKLARKGEIVERAPRDMTVHSLLAERIDEAHLKLDVHCSSGFYIRSLAHDLGQVLGCGAHVKTLRRTHIKSISVEDALSLDDINEATLESVLLPIDSLLQGFPQLEISDSQATSLLEGRMTNAGGLKTDGIARLYRQNGELFGVGEVLPSGVLKSHKKFVTS</sequence>
<feature type="domain" description="tRNA pseudouridylate synthase B C-terminal" evidence="8">
    <location>
        <begin position="183"/>
        <end position="238"/>
    </location>
</feature>
<comment type="function">
    <text evidence="5">Responsible for synthesis of pseudouridine from uracil-55 in the psi GC loop of transfer RNAs.</text>
</comment>
<dbReference type="GO" id="GO:1990481">
    <property type="term" value="P:mRNA pseudouridine synthesis"/>
    <property type="evidence" value="ECO:0007669"/>
    <property type="project" value="TreeGrafter"/>
</dbReference>
<evidence type="ECO:0000256" key="1">
    <source>
        <dbReference type="ARBA" id="ARBA00000385"/>
    </source>
</evidence>
<evidence type="ECO:0000256" key="2">
    <source>
        <dbReference type="ARBA" id="ARBA00005642"/>
    </source>
</evidence>
<accession>A0A395JGZ0</accession>
<comment type="caution">
    <text evidence="9">The sequence shown here is derived from an EMBL/GenBank/DDBJ whole genome shotgun (WGS) entry which is preliminary data.</text>
</comment>
<dbReference type="SUPFAM" id="SSF55120">
    <property type="entry name" value="Pseudouridine synthase"/>
    <property type="match status" value="1"/>
</dbReference>
<keyword evidence="10" id="KW-1185">Reference proteome</keyword>
<dbReference type="CDD" id="cd02573">
    <property type="entry name" value="PseudoU_synth_EcTruB"/>
    <property type="match status" value="1"/>
</dbReference>
<dbReference type="HAMAP" id="MF_01080">
    <property type="entry name" value="TruB_bact"/>
    <property type="match status" value="1"/>
</dbReference>
<evidence type="ECO:0000259" key="7">
    <source>
        <dbReference type="Pfam" id="PF09157"/>
    </source>
</evidence>
<dbReference type="GO" id="GO:0031119">
    <property type="term" value="P:tRNA pseudouridine synthesis"/>
    <property type="evidence" value="ECO:0007669"/>
    <property type="project" value="UniProtKB-UniRule"/>
</dbReference>
<dbReference type="PANTHER" id="PTHR13767">
    <property type="entry name" value="TRNA-PSEUDOURIDINE SYNTHASE"/>
    <property type="match status" value="1"/>
</dbReference>
<dbReference type="Proteomes" id="UP000253083">
    <property type="component" value="Unassembled WGS sequence"/>
</dbReference>
<dbReference type="InParanoid" id="A0A395JGZ0"/>
<dbReference type="Pfam" id="PF01509">
    <property type="entry name" value="TruB_N"/>
    <property type="match status" value="1"/>
</dbReference>
<dbReference type="EMBL" id="QNRT01000004">
    <property type="protein sequence ID" value="RBP49186.1"/>
    <property type="molecule type" value="Genomic_DNA"/>
</dbReference>
<evidence type="ECO:0000259" key="6">
    <source>
        <dbReference type="Pfam" id="PF01509"/>
    </source>
</evidence>
<dbReference type="AlphaFoldDB" id="A0A395JGZ0"/>
<keyword evidence="4 5" id="KW-0413">Isomerase</keyword>
<reference evidence="9 10" key="1">
    <citation type="submission" date="2018-06" db="EMBL/GenBank/DDBJ databases">
        <title>Genomic Encyclopedia of Type Strains, Phase IV (KMG-IV): sequencing the most valuable type-strain genomes for metagenomic binning, comparative biology and taxonomic classification.</title>
        <authorList>
            <person name="Goeker M."/>
        </authorList>
    </citation>
    <scope>NUCLEOTIDE SEQUENCE [LARGE SCALE GENOMIC DNA]</scope>
    <source>
        <strain evidence="9 10">DSM 24032</strain>
    </source>
</reference>
<dbReference type="InterPro" id="IPR015240">
    <property type="entry name" value="tRNA_sdUridine_synth_fam1_C"/>
</dbReference>
<dbReference type="NCBIfam" id="TIGR00431">
    <property type="entry name" value="TruB"/>
    <property type="match status" value="1"/>
</dbReference>
<protein>
    <recommendedName>
        <fullName evidence="5">tRNA pseudouridine synthase B</fullName>
        <ecNumber evidence="5">5.4.99.25</ecNumber>
    </recommendedName>
    <alternativeName>
        <fullName evidence="5">tRNA pseudouridine(55) synthase</fullName>
        <shortName evidence="5">Psi55 synthase</shortName>
    </alternativeName>
    <alternativeName>
        <fullName evidence="5">tRNA pseudouridylate synthase</fullName>
    </alternativeName>
    <alternativeName>
        <fullName evidence="5">tRNA-uridine isomerase</fullName>
    </alternativeName>
</protein>
<dbReference type="OrthoDB" id="9802309at2"/>
<dbReference type="GO" id="GO:0003723">
    <property type="term" value="F:RNA binding"/>
    <property type="evidence" value="ECO:0007669"/>
    <property type="project" value="InterPro"/>
</dbReference>
<proteinExistence type="inferred from homology"/>
<feature type="active site" description="Nucleophile" evidence="5">
    <location>
        <position position="50"/>
    </location>
</feature>
<dbReference type="EC" id="5.4.99.25" evidence="5"/>
<evidence type="ECO:0000256" key="4">
    <source>
        <dbReference type="ARBA" id="ARBA00023235"/>
    </source>
</evidence>
<name>A0A395JGZ0_9GAMM</name>
<keyword evidence="3 5" id="KW-0819">tRNA processing</keyword>
<dbReference type="Gene3D" id="2.30.130.10">
    <property type="entry name" value="PUA domain"/>
    <property type="match status" value="1"/>
</dbReference>
<dbReference type="FunCoup" id="A0A395JGZ0">
    <property type="interactions" value="544"/>
</dbReference>
<evidence type="ECO:0000256" key="3">
    <source>
        <dbReference type="ARBA" id="ARBA00022694"/>
    </source>
</evidence>
<dbReference type="InterPro" id="IPR020103">
    <property type="entry name" value="PsdUridine_synth_cat_dom_sf"/>
</dbReference>
<feature type="domain" description="tRNA pseudouridine synthase II TruB subfamily 1 C-terminal" evidence="7">
    <location>
        <begin position="241"/>
        <end position="292"/>
    </location>
</feature>
<dbReference type="InterPro" id="IPR002501">
    <property type="entry name" value="PsdUridine_synth_N"/>
</dbReference>
<feature type="domain" description="Pseudouridine synthase II N-terminal" evidence="6">
    <location>
        <begin position="37"/>
        <end position="182"/>
    </location>
</feature>
<dbReference type="Pfam" id="PF16198">
    <property type="entry name" value="TruB_C_2"/>
    <property type="match status" value="1"/>
</dbReference>
<evidence type="ECO:0000259" key="8">
    <source>
        <dbReference type="Pfam" id="PF16198"/>
    </source>
</evidence>
<dbReference type="RefSeq" id="WP_113955052.1">
    <property type="nucleotide sequence ID" value="NZ_QNRT01000004.1"/>
</dbReference>
<dbReference type="Pfam" id="PF09157">
    <property type="entry name" value="TruB-C_2"/>
    <property type="match status" value="1"/>
</dbReference>
<dbReference type="InterPro" id="IPR014780">
    <property type="entry name" value="tRNA_psdUridine_synth_TruB"/>
</dbReference>
<dbReference type="InterPro" id="IPR032819">
    <property type="entry name" value="TruB_C"/>
</dbReference>
<gene>
    <name evidence="5" type="primary">truB</name>
    <name evidence="9" type="ORF">DFR28_104114</name>
</gene>
<dbReference type="Gene3D" id="3.30.2350.10">
    <property type="entry name" value="Pseudouridine synthase"/>
    <property type="match status" value="1"/>
</dbReference>
<evidence type="ECO:0000313" key="9">
    <source>
        <dbReference type="EMBL" id="RBP49186.1"/>
    </source>
</evidence>
<dbReference type="InterPro" id="IPR036974">
    <property type="entry name" value="PUA_sf"/>
</dbReference>
<dbReference type="GO" id="GO:0160148">
    <property type="term" value="F:tRNA pseudouridine(55) synthase activity"/>
    <property type="evidence" value="ECO:0007669"/>
    <property type="project" value="UniProtKB-EC"/>
</dbReference>
<evidence type="ECO:0000313" key="10">
    <source>
        <dbReference type="Proteomes" id="UP000253083"/>
    </source>
</evidence>
<comment type="catalytic activity">
    <reaction evidence="1 5">
        <text>uridine(55) in tRNA = pseudouridine(55) in tRNA</text>
        <dbReference type="Rhea" id="RHEA:42532"/>
        <dbReference type="Rhea" id="RHEA-COMP:10101"/>
        <dbReference type="Rhea" id="RHEA-COMP:10102"/>
        <dbReference type="ChEBI" id="CHEBI:65314"/>
        <dbReference type="ChEBI" id="CHEBI:65315"/>
        <dbReference type="EC" id="5.4.99.25"/>
    </reaction>
</comment>
<organism evidence="9 10">
    <name type="scientific">Arenicella xantha</name>
    <dbReference type="NCBI Taxonomy" id="644221"/>
    <lineage>
        <taxon>Bacteria</taxon>
        <taxon>Pseudomonadati</taxon>
        <taxon>Pseudomonadota</taxon>
        <taxon>Gammaproteobacteria</taxon>
        <taxon>Arenicellales</taxon>
        <taxon>Arenicellaceae</taxon>
        <taxon>Arenicella</taxon>
    </lineage>
</organism>
<comment type="similarity">
    <text evidence="2 5">Belongs to the pseudouridine synthase TruB family. Type 1 subfamily.</text>
</comment>